<keyword evidence="4" id="KW-1185">Reference proteome</keyword>
<feature type="compositionally biased region" description="Acidic residues" evidence="1">
    <location>
        <begin position="425"/>
        <end position="434"/>
    </location>
</feature>
<name>A0A0D2EYK3_CLAB1</name>
<dbReference type="VEuPathDB" id="FungiDB:Z519_03612"/>
<dbReference type="RefSeq" id="XP_016621700.1">
    <property type="nucleotide sequence ID" value="XM_016761362.1"/>
</dbReference>
<feature type="compositionally biased region" description="Basic and acidic residues" evidence="1">
    <location>
        <begin position="398"/>
        <end position="410"/>
    </location>
</feature>
<evidence type="ECO:0000313" key="3">
    <source>
        <dbReference type="EMBL" id="KIW95031.1"/>
    </source>
</evidence>
<feature type="compositionally biased region" description="Acidic residues" evidence="1">
    <location>
        <begin position="352"/>
        <end position="366"/>
    </location>
</feature>
<protein>
    <recommendedName>
        <fullName evidence="2">Oxidoreductase acuF-like C2H2 type zinc-finger domain-containing protein</fullName>
    </recommendedName>
</protein>
<feature type="domain" description="Oxidoreductase acuF-like C2H2 type zinc-finger" evidence="2">
    <location>
        <begin position="275"/>
        <end position="303"/>
    </location>
</feature>
<dbReference type="Pfam" id="PF26082">
    <property type="entry name" value="zf-C2H2_AcuF"/>
    <property type="match status" value="1"/>
</dbReference>
<dbReference type="HOGENOM" id="CLU_015936_1_0_1"/>
<dbReference type="OrthoDB" id="6133115at2759"/>
<organism evidence="3 4">
    <name type="scientific">Cladophialophora bantiana (strain ATCC 10958 / CBS 173.52 / CDC B-1940 / NIH 8579)</name>
    <name type="common">Xylohypha bantiana</name>
    <dbReference type="NCBI Taxonomy" id="1442370"/>
    <lineage>
        <taxon>Eukaryota</taxon>
        <taxon>Fungi</taxon>
        <taxon>Dikarya</taxon>
        <taxon>Ascomycota</taxon>
        <taxon>Pezizomycotina</taxon>
        <taxon>Eurotiomycetes</taxon>
        <taxon>Chaetothyriomycetidae</taxon>
        <taxon>Chaetothyriales</taxon>
        <taxon>Herpotrichiellaceae</taxon>
        <taxon>Cladophialophora</taxon>
    </lineage>
</organism>
<feature type="region of interest" description="Disordered" evidence="1">
    <location>
        <begin position="389"/>
        <end position="434"/>
    </location>
</feature>
<accession>A0A0D2EYK3</accession>
<evidence type="ECO:0000259" key="2">
    <source>
        <dbReference type="Pfam" id="PF26082"/>
    </source>
</evidence>
<dbReference type="PANTHER" id="PTHR35391">
    <property type="entry name" value="C2H2-TYPE DOMAIN-CONTAINING PROTEIN-RELATED"/>
    <property type="match status" value="1"/>
</dbReference>
<dbReference type="GeneID" id="27696540"/>
<feature type="region of interest" description="Disordered" evidence="1">
    <location>
        <begin position="351"/>
        <end position="370"/>
    </location>
</feature>
<reference evidence="3" key="1">
    <citation type="submission" date="2015-01" db="EMBL/GenBank/DDBJ databases">
        <title>The Genome Sequence of Cladophialophora bantiana CBS 173.52.</title>
        <authorList>
            <consortium name="The Broad Institute Genomics Platform"/>
            <person name="Cuomo C."/>
            <person name="de Hoog S."/>
            <person name="Gorbushina A."/>
            <person name="Stielow B."/>
            <person name="Teixiera M."/>
            <person name="Abouelleil A."/>
            <person name="Chapman S.B."/>
            <person name="Priest M."/>
            <person name="Young S.K."/>
            <person name="Wortman J."/>
            <person name="Nusbaum C."/>
            <person name="Birren B."/>
        </authorList>
    </citation>
    <scope>NUCLEOTIDE SEQUENCE [LARGE SCALE GENOMIC DNA]</scope>
    <source>
        <strain evidence="3">CBS 173.52</strain>
    </source>
</reference>
<dbReference type="PANTHER" id="PTHR35391:SF7">
    <property type="entry name" value="C2H2-TYPE DOMAIN-CONTAINING PROTEIN"/>
    <property type="match status" value="1"/>
</dbReference>
<dbReference type="InterPro" id="IPR058925">
    <property type="entry name" value="zf-C2H2_AcuF"/>
</dbReference>
<evidence type="ECO:0000256" key="1">
    <source>
        <dbReference type="SAM" id="MobiDB-lite"/>
    </source>
</evidence>
<dbReference type="EMBL" id="KN846984">
    <property type="protein sequence ID" value="KIW95031.1"/>
    <property type="molecule type" value="Genomic_DNA"/>
</dbReference>
<sequence>MTSSISAAVVDCLKSFDRLMMRAELAAHANDGHRDSWAYQHGRLQIWAGNIGAHQTGNLALDYPPRDASHGRTQTIKLLERLRRTLEDADDFLTEGEEKYENILADDGQETELQQIYCGLVNTIDYLFQLSMIICRPAAHDRLLGTKWLDAVVFESFDRDHAANKYLNASKIVIDGLGTAISQRRGVLKYRERHRSKLGKGIEHVVNTWGDGEENSDAVSVDLSETIATNFKEPHIDFEETASNSGASQTSYTPSLLDSSDKITVPYPPKESSSGKPFECPYCFSFTTVSNRRSWIRHVFRDLMLYVCVFHGCSARERLYESRREWFQHLRIRRIPSIDPDKLKTGSLVATEELDQADSNSSDEEISGPNLRPGLNFLDSFAHGARIDTSGSGLTGEAIKEHSAELKRQESGAGYRQSQKWDNGSDSDDNDDEL</sequence>
<proteinExistence type="predicted"/>
<gene>
    <name evidence="3" type="ORF">Z519_03612</name>
</gene>
<evidence type="ECO:0000313" key="4">
    <source>
        <dbReference type="Proteomes" id="UP000053789"/>
    </source>
</evidence>
<dbReference type="AlphaFoldDB" id="A0A0D2EYK3"/>
<dbReference type="Proteomes" id="UP000053789">
    <property type="component" value="Unassembled WGS sequence"/>
</dbReference>